<comment type="caution">
    <text evidence="2">The sequence shown here is derived from an EMBL/GenBank/DDBJ whole genome shotgun (WGS) entry which is preliminary data.</text>
</comment>
<organism evidence="2">
    <name type="scientific">Schlesneria paludicola</name>
    <dbReference type="NCBI Taxonomy" id="360056"/>
    <lineage>
        <taxon>Bacteria</taxon>
        <taxon>Pseudomonadati</taxon>
        <taxon>Planctomycetota</taxon>
        <taxon>Planctomycetia</taxon>
        <taxon>Planctomycetales</taxon>
        <taxon>Planctomycetaceae</taxon>
        <taxon>Schlesneria</taxon>
    </lineage>
</organism>
<reference evidence="2" key="1">
    <citation type="journal article" date="2020" name="mSystems">
        <title>Genome- and Community-Level Interaction Insights into Carbon Utilization and Element Cycling Functions of Hydrothermarchaeota in Hydrothermal Sediment.</title>
        <authorList>
            <person name="Zhou Z."/>
            <person name="Liu Y."/>
            <person name="Xu W."/>
            <person name="Pan J."/>
            <person name="Luo Z.H."/>
            <person name="Li M."/>
        </authorList>
    </citation>
    <scope>NUCLEOTIDE SEQUENCE [LARGE SCALE GENOMIC DNA]</scope>
    <source>
        <strain evidence="2">SpSt-508</strain>
    </source>
</reference>
<dbReference type="EMBL" id="DSVQ01000019">
    <property type="protein sequence ID" value="HGT40866.1"/>
    <property type="molecule type" value="Genomic_DNA"/>
</dbReference>
<evidence type="ECO:0000313" key="2">
    <source>
        <dbReference type="EMBL" id="HGT40866.1"/>
    </source>
</evidence>
<keyword evidence="1" id="KW-0175">Coiled coil</keyword>
<proteinExistence type="predicted"/>
<feature type="coiled-coil region" evidence="1">
    <location>
        <begin position="37"/>
        <end position="85"/>
    </location>
</feature>
<evidence type="ECO:0000256" key="1">
    <source>
        <dbReference type="SAM" id="Coils"/>
    </source>
</evidence>
<gene>
    <name evidence="2" type="ORF">ENS64_16600</name>
</gene>
<protein>
    <submittedName>
        <fullName evidence="2">Uncharacterized protein</fullName>
    </submittedName>
</protein>
<dbReference type="AlphaFoldDB" id="A0A7C4QTA2"/>
<accession>A0A7C4QTA2</accession>
<sequence>MLPPRKLTFQLIPLLDLLLIVVFAQYLEGRIREERQAEATAAHRESLQRQLDEALRQLLALRETMAALEQRAQQADAQASELDRLRFQRDLIGEVVGEVFRVPEAMLEQVLRQRTAASPGPSADDVAQLKTRWQSLRHERADELVQHLLTFGEMRKRIDLWELHLRENGTCLLQAGSRRVTFRGETPEAFATRLFEAYKTLPEAKSMVLVLLTYGDAKFMLRKAVFDGLPVALERIRLDGGHHSRFEYAVLGYRPLPPTQ</sequence>
<name>A0A7C4QTA2_9PLAN</name>